<dbReference type="Proteomes" id="UP000019260">
    <property type="component" value="Chromosome"/>
</dbReference>
<dbReference type="Gene3D" id="2.40.100.10">
    <property type="entry name" value="Cyclophilin-like"/>
    <property type="match status" value="1"/>
</dbReference>
<evidence type="ECO:0000313" key="2">
    <source>
        <dbReference type="EMBL" id="AHI57791.1"/>
    </source>
</evidence>
<evidence type="ECO:0000313" key="3">
    <source>
        <dbReference type="Proteomes" id="UP000019260"/>
    </source>
</evidence>
<gene>
    <name evidence="2" type="ORF">P344_02215</name>
</gene>
<name>W0GP22_9MOLU</name>
<proteinExistence type="predicted"/>
<dbReference type="AlphaFoldDB" id="W0GP22"/>
<reference evidence="2 3" key="1">
    <citation type="submission" date="2013-09" db="EMBL/GenBank/DDBJ databases">
        <title>Complete genome sequence of Spiroplasma mirum suckling mouse cataract agent.</title>
        <authorList>
            <person name="Landry C.A."/>
            <person name="Bastian F.O."/>
            <person name="Thune R.L."/>
        </authorList>
    </citation>
    <scope>NUCLEOTIDE SEQUENCE [LARGE SCALE GENOMIC DNA]</scope>
    <source>
        <strain evidence="2 3">SMCA</strain>
    </source>
</reference>
<protein>
    <recommendedName>
        <fullName evidence="1">6-phospho-N-acetylmuramidase C-terminal domain-containing protein</fullName>
    </recommendedName>
</protein>
<accession>W0GP22</accession>
<dbReference type="HOGENOM" id="CLU_1314744_0_0_14"/>
<dbReference type="KEGG" id="smia:P344_02215"/>
<dbReference type="OrthoDB" id="5809921at2"/>
<dbReference type="Pfam" id="PF05913">
    <property type="entry name" value="MupG_C"/>
    <property type="match status" value="1"/>
</dbReference>
<dbReference type="EMBL" id="CP006720">
    <property type="protein sequence ID" value="AHI57791.1"/>
    <property type="molecule type" value="Genomic_DNA"/>
</dbReference>
<dbReference type="InterPro" id="IPR043894">
    <property type="entry name" value="MupG_C"/>
</dbReference>
<sequence length="209" mass="24859">MEQTEFLTRTLILQKYGINLTIFLLAISETNRADTECFPTIKDFHHFSLYLQLQWFKYFGINNFIVANKKINHKEITLLTRVDTLAPTEFLFKISLLGFSDRAKTLLLHKTFFVDWNSNQYLVRLVESSNFNKNNDKIMTWNNRNLIVDHYALLVDNYLYGRYSREIYFTKRKINIDEKTNYLANCTNFQVLIDLLLKPPSKIMFIAEN</sequence>
<dbReference type="SUPFAM" id="SSF50891">
    <property type="entry name" value="Cyclophilin-like"/>
    <property type="match status" value="1"/>
</dbReference>
<feature type="domain" description="6-phospho-N-acetylmuramidase C-terminal" evidence="1">
    <location>
        <begin position="98"/>
        <end position="202"/>
    </location>
</feature>
<dbReference type="eggNOG" id="COG3589">
    <property type="taxonomic scope" value="Bacteria"/>
</dbReference>
<dbReference type="STRING" id="838561.P344_02215"/>
<keyword evidence="3" id="KW-1185">Reference proteome</keyword>
<dbReference type="KEGG" id="smir:SMM_0373"/>
<organism evidence="2 3">
    <name type="scientific">Spiroplasma mirum ATCC 29335</name>
    <dbReference type="NCBI Taxonomy" id="838561"/>
    <lineage>
        <taxon>Bacteria</taxon>
        <taxon>Bacillati</taxon>
        <taxon>Mycoplasmatota</taxon>
        <taxon>Mollicutes</taxon>
        <taxon>Entomoplasmatales</taxon>
        <taxon>Spiroplasmataceae</taxon>
        <taxon>Spiroplasma</taxon>
    </lineage>
</organism>
<dbReference type="RefSeq" id="WP_025317180.1">
    <property type="nucleotide sequence ID" value="NZ_CP002082.1"/>
</dbReference>
<evidence type="ECO:0000259" key="1">
    <source>
        <dbReference type="Pfam" id="PF05913"/>
    </source>
</evidence>
<dbReference type="InterPro" id="IPR029000">
    <property type="entry name" value="Cyclophilin-like_dom_sf"/>
</dbReference>
<dbReference type="PATRIC" id="fig|838561.3.peg.426"/>